<protein>
    <submittedName>
        <fullName evidence="1">Uncharacterized protein</fullName>
    </submittedName>
</protein>
<name>E3D8V8_GARV3</name>
<sequence length="103" mass="11588">MKAHCAFNFEQAQRIEVHSRATLFLTAISSRSADLAHKVHWTLCIKPNHALKELEMRYGISSSVKALMQVDSQSSDGDSSNEEEKSRISVIKIYAIVLDIQKV</sequence>
<organism evidence="1 2">
    <name type="scientific">Gardnerella vaginalis (strain ATCC 14019 / 317)</name>
    <dbReference type="NCBI Taxonomy" id="525284"/>
    <lineage>
        <taxon>Bacteria</taxon>
        <taxon>Bacillati</taxon>
        <taxon>Actinomycetota</taxon>
        <taxon>Actinomycetes</taxon>
        <taxon>Bifidobacteriales</taxon>
        <taxon>Bifidobacteriaceae</taxon>
        <taxon>Gardnerella</taxon>
    </lineage>
</organism>
<evidence type="ECO:0000313" key="1">
    <source>
        <dbReference type="EMBL" id="ADP38502.1"/>
    </source>
</evidence>
<dbReference type="Proteomes" id="UP000001453">
    <property type="component" value="Chromosome"/>
</dbReference>
<dbReference type="PATRIC" id="fig|525284.18.peg.419"/>
<accession>E3D8V8</accession>
<dbReference type="KEGG" id="gvg:HMPREF0421_20420"/>
<dbReference type="HOGENOM" id="CLU_2259730_0_0_11"/>
<reference evidence="1 2" key="1">
    <citation type="journal article" date="2010" name="PLoS ONE">
        <title>Comparative genomics of Gardnerella vaginalis strains reveals substantial differences in metabolic and virulence potential.</title>
        <authorList>
            <person name="Yeoman C.J."/>
            <person name="Yildirim S."/>
            <person name="Thomas S.M."/>
            <person name="Durkin A.S."/>
            <person name="Torralba M."/>
            <person name="Sutton G."/>
            <person name="Buhay C.J."/>
            <person name="Ding Y."/>
            <person name="Dugan-Rocha S.P."/>
            <person name="Muzny D.M."/>
            <person name="Qin X."/>
            <person name="Gibbs R.A."/>
            <person name="Leigh S.R."/>
            <person name="Stumpf R."/>
            <person name="White B.A."/>
            <person name="Highlander S.K."/>
            <person name="Nelson K.E."/>
            <person name="Wilson B.A."/>
        </authorList>
    </citation>
    <scope>NUCLEOTIDE SEQUENCE [LARGE SCALE GENOMIC DNA]</scope>
    <source>
        <strain evidence="2">ATCC 14019 / 317</strain>
    </source>
</reference>
<dbReference type="EMBL" id="CP002104">
    <property type="protein sequence ID" value="ADP38502.1"/>
    <property type="molecule type" value="Genomic_DNA"/>
</dbReference>
<dbReference type="AlphaFoldDB" id="E3D8V8"/>
<gene>
    <name evidence="1" type="ordered locus">HMPREF0421_20420</name>
</gene>
<evidence type="ECO:0000313" key="2">
    <source>
        <dbReference type="Proteomes" id="UP000001453"/>
    </source>
</evidence>
<proteinExistence type="predicted"/>